<dbReference type="Gene3D" id="1.10.1740.10">
    <property type="match status" value="1"/>
</dbReference>
<dbReference type="InterPro" id="IPR007627">
    <property type="entry name" value="RNA_pol_sigma70_r2"/>
</dbReference>
<dbReference type="KEGG" id="luo:HHL09_03990"/>
<dbReference type="GO" id="GO:0006352">
    <property type="term" value="P:DNA-templated transcription initiation"/>
    <property type="evidence" value="ECO:0007669"/>
    <property type="project" value="InterPro"/>
</dbReference>
<sequence length="242" mass="27542">MRTAVADRPPPLFATTRWSLVAAAGNGESADALEELCRIYWFPIYAVIRKSGRSTEDAADLAQGFFAKLLEKRWLDIADEDQGRFRTFLLTALKRYLINEWRKEHTFKRGGGREVVPLDADLAERLYAPEGEQSRTPDELFDRRWALAMLDAAMSRLEAEYRKSDREEEYRHLVPSLTAGRGETDYAVLAAALDTTEGAARVAIHRLRKRFRVMVREEVSRTVTRDEDVDSEMAALMGALAK</sequence>
<evidence type="ECO:0000256" key="2">
    <source>
        <dbReference type="ARBA" id="ARBA00023082"/>
    </source>
</evidence>
<keyword evidence="1" id="KW-0805">Transcription regulation</keyword>
<dbReference type="EMBL" id="CP051774">
    <property type="protein sequence ID" value="QJE94974.1"/>
    <property type="molecule type" value="Genomic_DNA"/>
</dbReference>
<reference evidence="5 6" key="1">
    <citation type="submission" date="2020-04" db="EMBL/GenBank/DDBJ databases">
        <title>Luteolibacter sp. G-1-1-1 isolated from soil.</title>
        <authorList>
            <person name="Dahal R.H."/>
        </authorList>
    </citation>
    <scope>NUCLEOTIDE SEQUENCE [LARGE SCALE GENOMIC DNA]</scope>
    <source>
        <strain evidence="5 6">G-1-1-1</strain>
    </source>
</reference>
<evidence type="ECO:0000259" key="4">
    <source>
        <dbReference type="Pfam" id="PF04542"/>
    </source>
</evidence>
<proteinExistence type="predicted"/>
<dbReference type="AlphaFoldDB" id="A0A858REI7"/>
<dbReference type="SUPFAM" id="SSF88946">
    <property type="entry name" value="Sigma2 domain of RNA polymerase sigma factors"/>
    <property type="match status" value="1"/>
</dbReference>
<feature type="domain" description="RNA polymerase sigma-70 region 2" evidence="4">
    <location>
        <begin position="44"/>
        <end position="104"/>
    </location>
</feature>
<evidence type="ECO:0000256" key="1">
    <source>
        <dbReference type="ARBA" id="ARBA00023015"/>
    </source>
</evidence>
<evidence type="ECO:0000313" key="5">
    <source>
        <dbReference type="EMBL" id="QJE94974.1"/>
    </source>
</evidence>
<dbReference type="RefSeq" id="WP_169453195.1">
    <property type="nucleotide sequence ID" value="NZ_CP051774.1"/>
</dbReference>
<keyword evidence="2" id="KW-0731">Sigma factor</keyword>
<evidence type="ECO:0000313" key="6">
    <source>
        <dbReference type="Proteomes" id="UP000501812"/>
    </source>
</evidence>
<keyword evidence="6" id="KW-1185">Reference proteome</keyword>
<evidence type="ECO:0000256" key="3">
    <source>
        <dbReference type="ARBA" id="ARBA00023163"/>
    </source>
</evidence>
<dbReference type="Proteomes" id="UP000501812">
    <property type="component" value="Chromosome"/>
</dbReference>
<dbReference type="Pfam" id="PF04542">
    <property type="entry name" value="Sigma70_r2"/>
    <property type="match status" value="1"/>
</dbReference>
<organism evidence="5 6">
    <name type="scientific">Luteolibacter luteus</name>
    <dbReference type="NCBI Taxonomy" id="2728835"/>
    <lineage>
        <taxon>Bacteria</taxon>
        <taxon>Pseudomonadati</taxon>
        <taxon>Verrucomicrobiota</taxon>
        <taxon>Verrucomicrobiia</taxon>
        <taxon>Verrucomicrobiales</taxon>
        <taxon>Verrucomicrobiaceae</taxon>
        <taxon>Luteolibacter</taxon>
    </lineage>
</organism>
<dbReference type="InterPro" id="IPR039425">
    <property type="entry name" value="RNA_pol_sigma-70-like"/>
</dbReference>
<dbReference type="PANTHER" id="PTHR43133:SF51">
    <property type="entry name" value="RNA POLYMERASE SIGMA FACTOR"/>
    <property type="match status" value="1"/>
</dbReference>
<dbReference type="PANTHER" id="PTHR43133">
    <property type="entry name" value="RNA POLYMERASE ECF-TYPE SIGMA FACTO"/>
    <property type="match status" value="1"/>
</dbReference>
<keyword evidence="3" id="KW-0804">Transcription</keyword>
<gene>
    <name evidence="5" type="ORF">HHL09_03990</name>
</gene>
<name>A0A858REI7_9BACT</name>
<dbReference type="GO" id="GO:0016987">
    <property type="term" value="F:sigma factor activity"/>
    <property type="evidence" value="ECO:0007669"/>
    <property type="project" value="UniProtKB-KW"/>
</dbReference>
<accession>A0A858REI7</accession>
<dbReference type="InterPro" id="IPR013325">
    <property type="entry name" value="RNA_pol_sigma_r2"/>
</dbReference>
<protein>
    <submittedName>
        <fullName evidence="5">Sigma-70 family RNA polymerase sigma factor</fullName>
    </submittedName>
</protein>